<reference evidence="5" key="1">
    <citation type="journal article" date="2009" name="Environ. Microbiol.">
        <title>The genome of Polaromonas naphthalenivorans strain CJ2, isolated from coal tar-contaminated sediment, reveals physiological and metabolic versatility and evolution through extensive horizontal gene transfer.</title>
        <authorList>
            <person name="Yagi J.M."/>
            <person name="Sims D."/>
            <person name="Brettin T."/>
            <person name="Bruce D."/>
            <person name="Madsen E.L."/>
        </authorList>
    </citation>
    <scope>NUCLEOTIDE SEQUENCE [LARGE SCALE GENOMIC DNA]</scope>
    <source>
        <strain evidence="5">CJ2</strain>
    </source>
</reference>
<dbReference type="Proteomes" id="UP000000644">
    <property type="component" value="Chromosome"/>
</dbReference>
<evidence type="ECO:0000313" key="4">
    <source>
        <dbReference type="EMBL" id="ABM36166.1"/>
    </source>
</evidence>
<keyword evidence="3" id="KW-0732">Signal</keyword>
<evidence type="ECO:0000256" key="3">
    <source>
        <dbReference type="SAM" id="SignalP"/>
    </source>
</evidence>
<feature type="chain" id="PRO_5002639582" evidence="3">
    <location>
        <begin position="26"/>
        <end position="538"/>
    </location>
</feature>
<dbReference type="HOGENOM" id="CLU_506089_0_0_4"/>
<gene>
    <name evidence="4" type="ordered locus">Pnap_0849</name>
</gene>
<dbReference type="PANTHER" id="PTHR43215:SF14">
    <property type="entry name" value="RADIAL SPOKE HEAD 1 HOMOLOG"/>
    <property type="match status" value="1"/>
</dbReference>
<dbReference type="STRING" id="365044.Pnap_0849"/>
<keyword evidence="2" id="KW-0175">Coiled coil</keyword>
<dbReference type="OrthoDB" id="2065331at2"/>
<dbReference type="SMART" id="SM00698">
    <property type="entry name" value="MORN"/>
    <property type="match status" value="7"/>
</dbReference>
<accession>A1VKI8</accession>
<feature type="coiled-coil region" evidence="2">
    <location>
        <begin position="64"/>
        <end position="120"/>
    </location>
</feature>
<evidence type="ECO:0000256" key="2">
    <source>
        <dbReference type="SAM" id="Coils"/>
    </source>
</evidence>
<dbReference type="Gene3D" id="2.20.110.10">
    <property type="entry name" value="Histone H3 K4-specific methyltransferase SET7/9 N-terminal domain"/>
    <property type="match status" value="4"/>
</dbReference>
<dbReference type="GO" id="GO:0005829">
    <property type="term" value="C:cytosol"/>
    <property type="evidence" value="ECO:0007669"/>
    <property type="project" value="TreeGrafter"/>
</dbReference>
<dbReference type="InterPro" id="IPR003409">
    <property type="entry name" value="MORN"/>
</dbReference>
<dbReference type="AlphaFoldDB" id="A1VKI8"/>
<dbReference type="eggNOG" id="COG4642">
    <property type="taxonomic scope" value="Bacteria"/>
</dbReference>
<dbReference type="KEGG" id="pna:Pnap_0849"/>
<organism evidence="4 5">
    <name type="scientific">Polaromonas naphthalenivorans (strain CJ2)</name>
    <dbReference type="NCBI Taxonomy" id="365044"/>
    <lineage>
        <taxon>Bacteria</taxon>
        <taxon>Pseudomonadati</taxon>
        <taxon>Pseudomonadota</taxon>
        <taxon>Betaproteobacteria</taxon>
        <taxon>Burkholderiales</taxon>
        <taxon>Comamonadaceae</taxon>
        <taxon>Polaromonas</taxon>
    </lineage>
</organism>
<name>A1VKI8_POLNA</name>
<proteinExistence type="predicted"/>
<dbReference type="EMBL" id="CP000529">
    <property type="protein sequence ID" value="ABM36166.1"/>
    <property type="molecule type" value="Genomic_DNA"/>
</dbReference>
<dbReference type="Pfam" id="PF02493">
    <property type="entry name" value="MORN"/>
    <property type="match status" value="7"/>
</dbReference>
<dbReference type="RefSeq" id="WP_011800261.1">
    <property type="nucleotide sequence ID" value="NC_008781.1"/>
</dbReference>
<evidence type="ECO:0000313" key="5">
    <source>
        <dbReference type="Proteomes" id="UP000000644"/>
    </source>
</evidence>
<feature type="signal peptide" evidence="3">
    <location>
        <begin position="1"/>
        <end position="25"/>
    </location>
</feature>
<evidence type="ECO:0000256" key="1">
    <source>
        <dbReference type="ARBA" id="ARBA00022737"/>
    </source>
</evidence>
<sequence>MNLDLTRAMRLVLALALPLSLSVWAQLPPDDKVPAEPAIPGAVAPAFENCRPLTDKAMAVDLKAATAQSQKRELSEQLRLYEEAVAVWSQAVAQCDGRARNRAQRNLADSQKVRTSLSEQQGAGPQCEAAHKDAGTLQEMARQALSERRFDEAAMLFRKTESRWDMASERCTGTQQEVASRRREQAEMDSHNAEYCAPLFEKAREQHQKLRASAAGLSREEKHDASQVAETLWREALVQCKGPVLDTVRNNAQTLARERGTPWVARSAPAASFTAAAPAPVPRLASGSDGKLGPVSLAPPATAASVVAASGVKPVMPDAQPSEFTSGTTRFSGNFVRDADGLGYSGAGNIAWANGDRYEGSLVKGLRHGKGMFTWANGQRYNGDWINDQPEGQGSLQFAGGNQYEGRINNGQPQGQGRMRYASGDTYTGQFNAGIPQGRGIYIWRNGQQLEGEWKNQQLNGQGRMAFSSGDTYVGEFVNGKPAGQGRYHWSNGDEYTGQWKAGEKHGQGTFVWKNGDRWEGLYEADEQTSEGKLTQKD</sequence>
<dbReference type="SUPFAM" id="SSF82185">
    <property type="entry name" value="Histone H3 K4-specific methyltransferase SET7/9 N-terminal domain"/>
    <property type="match status" value="1"/>
</dbReference>
<protein>
    <submittedName>
        <fullName evidence="4">MORN repeat-containing protein</fullName>
    </submittedName>
</protein>
<keyword evidence="5" id="KW-1185">Reference proteome</keyword>
<dbReference type="PANTHER" id="PTHR43215">
    <property type="entry name" value="RADIAL SPOKE HEAD 1 HOMOLOG"/>
    <property type="match status" value="1"/>
</dbReference>
<keyword evidence="1" id="KW-0677">Repeat</keyword>